<comment type="cofactor">
    <cofactor evidence="1">
        <name>FAD</name>
        <dbReference type="ChEBI" id="CHEBI:57692"/>
    </cofactor>
</comment>
<dbReference type="Pfam" id="PF02771">
    <property type="entry name" value="Acyl-CoA_dh_N"/>
    <property type="match status" value="1"/>
</dbReference>
<keyword evidence="4" id="KW-0274">FAD</keyword>
<evidence type="ECO:0000313" key="8">
    <source>
        <dbReference type="EMBL" id="GAA5169445.1"/>
    </source>
</evidence>
<evidence type="ECO:0000256" key="3">
    <source>
        <dbReference type="ARBA" id="ARBA00022630"/>
    </source>
</evidence>
<dbReference type="PANTHER" id="PTHR43884:SF20">
    <property type="entry name" value="ACYL-COA DEHYDROGENASE FADE28"/>
    <property type="match status" value="1"/>
</dbReference>
<dbReference type="Gene3D" id="1.10.540.10">
    <property type="entry name" value="Acyl-CoA dehydrogenase/oxidase, N-terminal domain"/>
    <property type="match status" value="1"/>
</dbReference>
<evidence type="ECO:0000256" key="2">
    <source>
        <dbReference type="ARBA" id="ARBA00009347"/>
    </source>
</evidence>
<proteinExistence type="inferred from homology"/>
<dbReference type="PANTHER" id="PTHR43884">
    <property type="entry name" value="ACYL-COA DEHYDROGENASE"/>
    <property type="match status" value="1"/>
</dbReference>
<dbReference type="InterPro" id="IPR037069">
    <property type="entry name" value="AcylCoA_DH/ox_N_sf"/>
</dbReference>
<dbReference type="SUPFAM" id="SSF56645">
    <property type="entry name" value="Acyl-CoA dehydrogenase NM domain-like"/>
    <property type="match status" value="1"/>
</dbReference>
<dbReference type="InterPro" id="IPR009100">
    <property type="entry name" value="AcylCoA_DH/oxidase_NM_dom_sf"/>
</dbReference>
<comment type="caution">
    <text evidence="8">The sequence shown here is derived from an EMBL/GenBank/DDBJ whole genome shotgun (WGS) entry which is preliminary data.</text>
</comment>
<dbReference type="Proteomes" id="UP001428817">
    <property type="component" value="Unassembled WGS sequence"/>
</dbReference>
<reference evidence="9" key="1">
    <citation type="journal article" date="2019" name="Int. J. Syst. Evol. Microbiol.">
        <title>The Global Catalogue of Microorganisms (GCM) 10K type strain sequencing project: providing services to taxonomists for standard genome sequencing and annotation.</title>
        <authorList>
            <consortium name="The Broad Institute Genomics Platform"/>
            <consortium name="The Broad Institute Genome Sequencing Center for Infectious Disease"/>
            <person name="Wu L."/>
            <person name="Ma J."/>
        </authorList>
    </citation>
    <scope>NUCLEOTIDE SEQUENCE [LARGE SCALE GENOMIC DNA]</scope>
    <source>
        <strain evidence="9">JCM 18303</strain>
    </source>
</reference>
<organism evidence="8 9">
    <name type="scientific">Pseudonocardia eucalypti</name>
    <dbReference type="NCBI Taxonomy" id="648755"/>
    <lineage>
        <taxon>Bacteria</taxon>
        <taxon>Bacillati</taxon>
        <taxon>Actinomycetota</taxon>
        <taxon>Actinomycetes</taxon>
        <taxon>Pseudonocardiales</taxon>
        <taxon>Pseudonocardiaceae</taxon>
        <taxon>Pseudonocardia</taxon>
    </lineage>
</organism>
<dbReference type="InterPro" id="IPR009075">
    <property type="entry name" value="AcylCo_DH/oxidase_C"/>
</dbReference>
<keyword evidence="9" id="KW-1185">Reference proteome</keyword>
<dbReference type="InterPro" id="IPR013786">
    <property type="entry name" value="AcylCoA_DH/ox_N"/>
</dbReference>
<dbReference type="Pfam" id="PF00441">
    <property type="entry name" value="Acyl-CoA_dh_1"/>
    <property type="match status" value="1"/>
</dbReference>
<dbReference type="SUPFAM" id="SSF47203">
    <property type="entry name" value="Acyl-CoA dehydrogenase C-terminal domain-like"/>
    <property type="match status" value="1"/>
</dbReference>
<accession>A0ABP9QZ40</accession>
<dbReference type="Gene3D" id="1.20.140.10">
    <property type="entry name" value="Butyryl-CoA Dehydrogenase, subunit A, domain 3"/>
    <property type="match status" value="1"/>
</dbReference>
<comment type="similarity">
    <text evidence="2">Belongs to the acyl-CoA dehydrogenase family.</text>
</comment>
<evidence type="ECO:0000313" key="9">
    <source>
        <dbReference type="Proteomes" id="UP001428817"/>
    </source>
</evidence>
<dbReference type="RefSeq" id="WP_345703317.1">
    <property type="nucleotide sequence ID" value="NZ_BAABJP010000043.1"/>
</dbReference>
<evidence type="ECO:0000256" key="4">
    <source>
        <dbReference type="ARBA" id="ARBA00022827"/>
    </source>
</evidence>
<dbReference type="EMBL" id="BAABJP010000043">
    <property type="protein sequence ID" value="GAA5169445.1"/>
    <property type="molecule type" value="Genomic_DNA"/>
</dbReference>
<name>A0ABP9QZ40_9PSEU</name>
<feature type="domain" description="Acyl-CoA dehydrogenase/oxidase C-terminal" evidence="6">
    <location>
        <begin position="236"/>
        <end position="366"/>
    </location>
</feature>
<gene>
    <name evidence="8" type="ORF">GCM10023321_65090</name>
</gene>
<feature type="domain" description="Acyl-CoA dehydrogenase/oxidase N-terminal" evidence="7">
    <location>
        <begin position="23"/>
        <end position="105"/>
    </location>
</feature>
<evidence type="ECO:0000259" key="7">
    <source>
        <dbReference type="Pfam" id="PF02771"/>
    </source>
</evidence>
<dbReference type="InterPro" id="IPR036250">
    <property type="entry name" value="AcylCo_DH-like_C"/>
</dbReference>
<evidence type="ECO:0000259" key="6">
    <source>
        <dbReference type="Pfam" id="PF00441"/>
    </source>
</evidence>
<evidence type="ECO:0000256" key="1">
    <source>
        <dbReference type="ARBA" id="ARBA00001974"/>
    </source>
</evidence>
<keyword evidence="3" id="KW-0285">Flavoprotein</keyword>
<protein>
    <submittedName>
        <fullName evidence="8">Acyl-CoA dehydrogenase family protein</fullName>
    </submittedName>
</protein>
<sequence>MTAELITDIEAELREAVRSVIARTPADQVWAKLRDQVGVAGLALPEEYGGAGAGLPVVCAVQEELGRALVPSPMLGSAVLTATALLTGADHPTRERLLPGLASGETTAALAWPGAEGRWDPSAPACTWTAGRLNGEAHYVLDSRAAGPLDGDPADAPDGHAGLLIVAARTDAGVGLFEAPVSGEYRYSVTRHSQASLDASRPLATLRLTDAEARPVNDPAEDLSHALGHARDVACVALAAEQAGAAAHCLERTVEYTKQRVQFGRPIAHFQALQHRMADLHVLVETARSAVWAAARAEDPAELKLRAAVAKVHCSEAFHRTAAEMIQLHGGIAITWEHEAHRYFKRAHGSAQLFGQPHEHLDRIAEEFE</sequence>
<evidence type="ECO:0000256" key="5">
    <source>
        <dbReference type="ARBA" id="ARBA00023002"/>
    </source>
</evidence>
<keyword evidence="5" id="KW-0560">Oxidoreductase</keyword>